<comment type="caution">
    <text evidence="2">The sequence shown here is derived from an EMBL/GenBank/DDBJ whole genome shotgun (WGS) entry which is preliminary data.</text>
</comment>
<feature type="compositionally biased region" description="Polar residues" evidence="1">
    <location>
        <begin position="87"/>
        <end position="97"/>
    </location>
</feature>
<name>A0A366MD04_9EURY</name>
<organism evidence="2 3">
    <name type="scientific">Candidatus Methanobinarius endosymbioticus</name>
    <dbReference type="NCBI Taxonomy" id="2006182"/>
    <lineage>
        <taxon>Archaea</taxon>
        <taxon>Methanobacteriati</taxon>
        <taxon>Methanobacteriota</taxon>
        <taxon>Methanomada group</taxon>
        <taxon>Methanobacteria</taxon>
        <taxon>Methanobacteriales</taxon>
        <taxon>Methanobacteriaceae</taxon>
        <taxon>Candidatus Methanobinarius</taxon>
    </lineage>
</organism>
<evidence type="ECO:0000313" key="3">
    <source>
        <dbReference type="Proteomes" id="UP000253099"/>
    </source>
</evidence>
<feature type="region of interest" description="Disordered" evidence="1">
    <location>
        <begin position="87"/>
        <end position="135"/>
    </location>
</feature>
<evidence type="ECO:0000256" key="1">
    <source>
        <dbReference type="SAM" id="MobiDB-lite"/>
    </source>
</evidence>
<gene>
    <name evidence="2" type="ORF">ALNOE001_05050</name>
</gene>
<dbReference type="AlphaFoldDB" id="A0A366MD04"/>
<accession>A0A366MD04</accession>
<evidence type="ECO:0000313" key="2">
    <source>
        <dbReference type="EMBL" id="RBQ24118.1"/>
    </source>
</evidence>
<feature type="compositionally biased region" description="Polar residues" evidence="1">
    <location>
        <begin position="114"/>
        <end position="135"/>
    </location>
</feature>
<keyword evidence="3" id="KW-1185">Reference proteome</keyword>
<reference evidence="2 3" key="1">
    <citation type="submission" date="2018-06" db="EMBL/GenBank/DDBJ databases">
        <title>Genomic insight into two independent archaeal endosymbiosis events.</title>
        <authorList>
            <person name="Lind A.E."/>
            <person name="Lewis W.H."/>
            <person name="Spang A."/>
            <person name="Guy L."/>
            <person name="Embley M.T."/>
            <person name="Ettema T.J.G."/>
        </authorList>
    </citation>
    <scope>NUCLEOTIDE SEQUENCE [LARGE SCALE GENOMIC DNA]</scope>
    <source>
        <strain evidence="2">NOE</strain>
    </source>
</reference>
<protein>
    <submittedName>
        <fullName evidence="2">Uncharacterized protein</fullName>
    </submittedName>
</protein>
<dbReference type="Proteomes" id="UP000253099">
    <property type="component" value="Unassembled WGS sequence"/>
</dbReference>
<proteinExistence type="predicted"/>
<dbReference type="InterPro" id="IPR013783">
    <property type="entry name" value="Ig-like_fold"/>
</dbReference>
<dbReference type="EMBL" id="NIZT01000010">
    <property type="protein sequence ID" value="RBQ24118.1"/>
    <property type="molecule type" value="Genomic_DNA"/>
</dbReference>
<dbReference type="Gene3D" id="2.60.40.10">
    <property type="entry name" value="Immunoglobulins"/>
    <property type="match status" value="1"/>
</dbReference>
<sequence length="175" mass="19423">MRIKIPTITTVSVPDNLTVGDTVTIESRLTDEDENILPDATSDFYVDGEKIGSAITDEYRIARINHTFNKVGNPLVEAKYLGNDTYYPSNATNQTTTRDNKITPPEPTPKLDPINNTNTSSDPIPDSNTNYTFNPEDTDYVTNNNLNTTNAATLKKTGNPIFIKKILKINLANDR</sequence>